<dbReference type="AlphaFoldDB" id="A0A286ED32"/>
<evidence type="ECO:0000313" key="1">
    <source>
        <dbReference type="EMBL" id="SOD68841.1"/>
    </source>
</evidence>
<dbReference type="PROSITE" id="PS51257">
    <property type="entry name" value="PROKAR_LIPOPROTEIN"/>
    <property type="match status" value="1"/>
</dbReference>
<keyword evidence="2" id="KW-1185">Reference proteome</keyword>
<gene>
    <name evidence="1" type="ORF">SAMN02746062_01408</name>
</gene>
<dbReference type="EMBL" id="OCNF01000011">
    <property type="protein sequence ID" value="SOD68841.1"/>
    <property type="molecule type" value="Genomic_DNA"/>
</dbReference>
<proteinExistence type="predicted"/>
<accession>A0A286ED32</accession>
<name>A0A286ED32_9NEIS</name>
<organism evidence="1 2">
    <name type="scientific">Alysiella filiformis DSM 16848</name>
    <dbReference type="NCBI Taxonomy" id="1120981"/>
    <lineage>
        <taxon>Bacteria</taxon>
        <taxon>Pseudomonadati</taxon>
        <taxon>Pseudomonadota</taxon>
        <taxon>Betaproteobacteria</taxon>
        <taxon>Neisseriales</taxon>
        <taxon>Neisseriaceae</taxon>
        <taxon>Alysiella</taxon>
    </lineage>
</organism>
<reference evidence="1 2" key="1">
    <citation type="submission" date="2017-09" db="EMBL/GenBank/DDBJ databases">
        <authorList>
            <person name="Ehlers B."/>
            <person name="Leendertz F.H."/>
        </authorList>
    </citation>
    <scope>NUCLEOTIDE SEQUENCE [LARGE SCALE GENOMIC DNA]</scope>
    <source>
        <strain evidence="1 2">DSM 16848</strain>
    </source>
</reference>
<evidence type="ECO:0008006" key="3">
    <source>
        <dbReference type="Google" id="ProtNLM"/>
    </source>
</evidence>
<sequence>MKSFNLKFVFFLFAFCLLGFTACKKKGSYYETFYAIQLNKDNRNFKFLVKPNSSNPYRIMMILYPKNDIERKKIFSFYKKNPPRISASVKITDNGNNIILQDKKYVDISAYDNDKFDFYLINNPVVLSRNIEYTIDVEFGNLNEYELFYIDTKLAFGLGRFYKTNLFH</sequence>
<protein>
    <recommendedName>
        <fullName evidence="3">Lipoprotein</fullName>
    </recommendedName>
</protein>
<dbReference type="Proteomes" id="UP000219669">
    <property type="component" value="Unassembled WGS sequence"/>
</dbReference>
<evidence type="ECO:0000313" key="2">
    <source>
        <dbReference type="Proteomes" id="UP000219669"/>
    </source>
</evidence>
<dbReference type="RefSeq" id="WP_097114443.1">
    <property type="nucleotide sequence ID" value="NZ_CP083931.1"/>
</dbReference>